<dbReference type="KEGG" id="pbas:SMSP2_00752"/>
<name>A0A1Q2MCL3_9BACT</name>
<accession>A0A1Q2MCL3</accession>
<organism evidence="3 4">
    <name type="scientific">Limihaloglobus sulfuriphilus</name>
    <dbReference type="NCBI Taxonomy" id="1851148"/>
    <lineage>
        <taxon>Bacteria</taxon>
        <taxon>Pseudomonadati</taxon>
        <taxon>Planctomycetota</taxon>
        <taxon>Phycisphaerae</taxon>
        <taxon>Sedimentisphaerales</taxon>
        <taxon>Sedimentisphaeraceae</taxon>
        <taxon>Limihaloglobus</taxon>
    </lineage>
</organism>
<sequence precursor="true">MKNSIISIVIVVLLLISAGTSRADWMRDPASDVDKEFISGNEGIAPGTPPTDNSCWMAAASNMLAGAGYGNGATIQERAQDIYYDMLLWRKSLDPTDIHGTQDGGWMDNALNWWLGSPNNVWPSNPYVIVTEYGNKSYDPWAYSQGARFIGNLIRDYKQVSIGIRWPRTTAGGSPSGGHAITPWGDSGTAAYLYSNPAEMITADSDRDNGGDFQTYTYDSFTNPNPGGFNEGNGWYFNFSGNHTYICYAATLTPADSPIDPSDGPTQKVVGSYRIDQDSLEDATDIHYTAYTDYDILAYRTQIDRNTVNEPEIVEDNVHYPHLTRSDIHVDWDISDNPVPYGDDVTITTEFVLQGWNGIRYDDVYFTYPNEMDTKYIQPPDESTLGTDVRVDSNDGIYRMLADDFPCTRTGPVTKIFLWNSWLGDGRTGPAPGNVEKLSLTIYSDDPIGDDPDNKYDDPGNKFSMPLEELWSGSFTEFQVSEYGLSNEFFWDPYVDGQLGSDYRIWQYVVDIPEESAFVQEGTPRNPKIYWLSVSAEISGVDNPQFGWKTTPLKNAWNDTAVHWADTWEFTDEFDYWEDQETHSFKVDGSWFKGAYNCATESIRLGNCDQGTYASIVAAVTPGTDKVMLRFRIPWSGSSAGAGPSGTSVYVDDVYQGSISGYDCIWDEIILEGMAPYTEDGEIQVLLMDEKEGCDGDIQVTYLEVYSGAKSWKPLYYPLGHELNGYDVNMSFGIVTRSTQPGTLLPGFGWYINSFPLENVNIQDITGGYVVGAFDLMDYAGEPKMLGEYRFIHQHPYIFDPELFEFTIEPPQGQENCEFAARNFRFGHTWGMPNTAELWEFNQWMTALPQEVFLCSPTPVVIPVNWDGRLPYPKSDITPAHLIPDAPDCTVYLEADINKDCCVNVLDFRIMASQWLECTTTQGLFLN</sequence>
<dbReference type="Proteomes" id="UP000188181">
    <property type="component" value="Chromosome"/>
</dbReference>
<protein>
    <recommendedName>
        <fullName evidence="2">DUF7901 domain-containing protein</fullName>
    </recommendedName>
</protein>
<dbReference type="STRING" id="1851148.SMSP2_00752"/>
<reference evidence="4" key="1">
    <citation type="submission" date="2017-02" db="EMBL/GenBank/DDBJ databases">
        <title>Comparative genomics and description of representatives of a novel lineage of planctomycetes thriving in anoxic sediments.</title>
        <authorList>
            <person name="Spring S."/>
            <person name="Bunk B."/>
            <person name="Sproer C."/>
        </authorList>
    </citation>
    <scope>NUCLEOTIDE SEQUENCE [LARGE SCALE GENOMIC DNA]</scope>
    <source>
        <strain evidence="4">SM-Chi-D1</strain>
    </source>
</reference>
<keyword evidence="1" id="KW-0732">Signal</keyword>
<gene>
    <name evidence="3" type="ORF">SMSP2_00752</name>
</gene>
<dbReference type="InterPro" id="IPR057223">
    <property type="entry name" value="DUF7901"/>
</dbReference>
<evidence type="ECO:0000259" key="2">
    <source>
        <dbReference type="Pfam" id="PF25470"/>
    </source>
</evidence>
<feature type="signal peptide" evidence="1">
    <location>
        <begin position="1"/>
        <end position="23"/>
    </location>
</feature>
<dbReference type="AlphaFoldDB" id="A0A1Q2MCL3"/>
<feature type="chain" id="PRO_5012885278" description="DUF7901 domain-containing protein" evidence="1">
    <location>
        <begin position="24"/>
        <end position="927"/>
    </location>
</feature>
<evidence type="ECO:0000256" key="1">
    <source>
        <dbReference type="SAM" id="SignalP"/>
    </source>
</evidence>
<keyword evidence="4" id="KW-1185">Reference proteome</keyword>
<evidence type="ECO:0000313" key="4">
    <source>
        <dbReference type="Proteomes" id="UP000188181"/>
    </source>
</evidence>
<evidence type="ECO:0000313" key="3">
    <source>
        <dbReference type="EMBL" id="AQQ70404.1"/>
    </source>
</evidence>
<dbReference type="Pfam" id="PF25470">
    <property type="entry name" value="DUF7901"/>
    <property type="match status" value="1"/>
</dbReference>
<proteinExistence type="predicted"/>
<feature type="domain" description="DUF7901" evidence="2">
    <location>
        <begin position="374"/>
        <end position="579"/>
    </location>
</feature>
<dbReference type="EMBL" id="CP019646">
    <property type="protein sequence ID" value="AQQ70404.1"/>
    <property type="molecule type" value="Genomic_DNA"/>
</dbReference>